<dbReference type="CDD" id="cd10033">
    <property type="entry name" value="UDG_like"/>
    <property type="match status" value="1"/>
</dbReference>
<accession>A0A4R5MFA0</accession>
<dbReference type="Pfam" id="PF03167">
    <property type="entry name" value="UDG"/>
    <property type="match status" value="1"/>
</dbReference>
<dbReference type="SUPFAM" id="SSF52141">
    <property type="entry name" value="Uracil-DNA glycosylase-like"/>
    <property type="match status" value="1"/>
</dbReference>
<evidence type="ECO:0000259" key="1">
    <source>
        <dbReference type="SMART" id="SM00986"/>
    </source>
</evidence>
<dbReference type="SMART" id="SM00986">
    <property type="entry name" value="UDG"/>
    <property type="match status" value="1"/>
</dbReference>
<dbReference type="Proteomes" id="UP000295722">
    <property type="component" value="Unassembled WGS sequence"/>
</dbReference>
<dbReference type="AlphaFoldDB" id="A0A4R5MFA0"/>
<dbReference type="InterPro" id="IPR047124">
    <property type="entry name" value="HI_0220.2"/>
</dbReference>
<dbReference type="SMART" id="SM00987">
    <property type="entry name" value="UreE_C"/>
    <property type="match status" value="1"/>
</dbReference>
<dbReference type="InterPro" id="IPR052552">
    <property type="entry name" value="YeaO-like"/>
</dbReference>
<proteinExistence type="predicted"/>
<organism evidence="2 3">
    <name type="scientific">Paraburkholderia silviterrae</name>
    <dbReference type="NCBI Taxonomy" id="2528715"/>
    <lineage>
        <taxon>Bacteria</taxon>
        <taxon>Pseudomonadati</taxon>
        <taxon>Pseudomonadota</taxon>
        <taxon>Betaproteobacteria</taxon>
        <taxon>Burkholderiales</taxon>
        <taxon>Burkholderiaceae</taxon>
        <taxon>Paraburkholderia</taxon>
    </lineage>
</organism>
<reference evidence="2 3" key="1">
    <citation type="submission" date="2019-03" db="EMBL/GenBank/DDBJ databases">
        <title>Paraburkholderia sp. 4M-K11, isolated from subtropical forest soil.</title>
        <authorList>
            <person name="Gao Z.-H."/>
            <person name="Qiu L.-H."/>
        </authorList>
    </citation>
    <scope>NUCLEOTIDE SEQUENCE [LARGE SCALE GENOMIC DNA]</scope>
    <source>
        <strain evidence="2 3">4M-K11</strain>
    </source>
</reference>
<dbReference type="EMBL" id="SMRP01000001">
    <property type="protein sequence ID" value="TDG25923.1"/>
    <property type="molecule type" value="Genomic_DNA"/>
</dbReference>
<dbReference type="Pfam" id="PF22752">
    <property type="entry name" value="DUF488-N3i"/>
    <property type="match status" value="1"/>
</dbReference>
<dbReference type="Gene3D" id="3.40.470.10">
    <property type="entry name" value="Uracil-DNA glycosylase-like domain"/>
    <property type="match status" value="1"/>
</dbReference>
<keyword evidence="3" id="KW-1185">Reference proteome</keyword>
<dbReference type="OrthoDB" id="9789139at2"/>
<gene>
    <name evidence="2" type="ORF">EYW47_00725</name>
</gene>
<comment type="caution">
    <text evidence="2">The sequence shown here is derived from an EMBL/GenBank/DDBJ whole genome shotgun (WGS) entry which is preliminary data.</text>
</comment>
<name>A0A4R5MFA0_9BURK</name>
<sequence length="432" mass="48704">MKPPCEAPARRGVRRGAPAVRHCSGTAPALLLRASLRAFAPRRSLRRCVECDEYRCAIGRPYANRRRPAAPGHARRHGTLRAFGRLGLPLAHRPNRHPAVSNSRSLPRLLTEIRACRVCAGSLPLGPRPVLQASASARLLIVGQAPGAKVHASGVPWDDASGERLRDWMGIDAQTFYDAARIAIVPMGFCYPGRGSGGDNPPRPECAPLWHERLLALMPDVRLTLLVGQYAQRYFLGNRRKASLTETVEAWREYAPACVPLPHPSPRNTPWLQRHPWFAHDVLPALRERVAEALSITQQAGADPHKKENQKMTHPAITVQRVYEPLPEDGQACFLVDRLWPRGMRKEKLAHVSWVKDVAPSTELRQWFHKDPAQWDEFERRYIAELDANRAAWEPIAEASKTRPVVLLYSSHETVRNNATVLRDYLMKKRRK</sequence>
<dbReference type="PANTHER" id="PTHR42160:SF1">
    <property type="entry name" value="URACIL-DNA GLYCOSYLASE SUPERFAMILY PROTEIN"/>
    <property type="match status" value="1"/>
</dbReference>
<dbReference type="InterPro" id="IPR036895">
    <property type="entry name" value="Uracil-DNA_glycosylase-like_sf"/>
</dbReference>
<protein>
    <submittedName>
        <fullName evidence="2">DUF488 family protein</fullName>
    </submittedName>
</protein>
<evidence type="ECO:0000313" key="2">
    <source>
        <dbReference type="EMBL" id="TDG25923.1"/>
    </source>
</evidence>
<dbReference type="InterPro" id="IPR005122">
    <property type="entry name" value="Uracil-DNA_glycosylase-like"/>
</dbReference>
<dbReference type="PANTHER" id="PTHR42160">
    <property type="entry name" value="URACIL-DNA GLYCOSYLASE SUPERFAMILY PROTEIN"/>
    <property type="match status" value="1"/>
</dbReference>
<feature type="domain" description="Uracil-DNA glycosylase-like" evidence="1">
    <location>
        <begin position="130"/>
        <end position="287"/>
    </location>
</feature>
<evidence type="ECO:0000313" key="3">
    <source>
        <dbReference type="Proteomes" id="UP000295722"/>
    </source>
</evidence>